<dbReference type="InterPro" id="IPR013216">
    <property type="entry name" value="Methyltransf_11"/>
</dbReference>
<feature type="compositionally biased region" description="Polar residues" evidence="10">
    <location>
        <begin position="362"/>
        <end position="373"/>
    </location>
</feature>
<dbReference type="GO" id="GO:0003677">
    <property type="term" value="F:DNA binding"/>
    <property type="evidence" value="ECO:0007669"/>
    <property type="project" value="UniProtKB-UniRule"/>
</dbReference>
<gene>
    <name evidence="12" type="primary">BUD23</name>
    <name evidence="12" type="ORF">OHK93_002399</name>
</gene>
<dbReference type="GO" id="GO:0070476">
    <property type="term" value="P:rRNA (guanine-N7)-methylation"/>
    <property type="evidence" value="ECO:0007669"/>
    <property type="project" value="InterPro"/>
</dbReference>
<dbReference type="Gene3D" id="1.10.150.50">
    <property type="entry name" value="Transcription Factor, Ets-1"/>
    <property type="match status" value="1"/>
</dbReference>
<sequence length="1046" mass="112779">MTDFRPIFVRLGLQKYIQSFAEEGFETWETIGDITESDLDALKVKLGHRRILQREIAAARGIRLEQLDFLNSASHASTSREQRYDRTNDVDEEPGAAVGPRAKRRYRRHPKSDENAPERPPSAYVIFSNRIREELKPLNLSFADIAKRVGESWQVLSPEEKEPYESQASAAKERFHKEMAAYKLTDLYREYQRYLADFKAKHPNSSGRALQTSDNSSADPLSLRQRPRLPTDPSSASSASMGSGPEAFEASPISLDDRARRFDPASAMGPYPASASSPSPSSASSKSVLSHPGRPSMFAAATGAPMPASPSSPSTYMDLSHGPPRSSQEYHANQMAFPNAGSRLSRVLRTDPPSTSTSSSTIVSVDQGLSQVSRAPPSGISRVPRFVHETSDSSKSSTTSNPSAASTGASSLYSNKTPEDDAKHVVVLPPLASVPRNPSATTSIADHALRPNQVKRVGMNAGMAAPPISNNSRAPSLASPDAIGDRGLGNLNIQPSLDEMNTGAQEFSQLPGIRQLPSGDIPSSGILPDPLLVLADAAHQTNLPGPDTKRSYRHGADQSSSSVIRPDSESLGRLFGPIDDPVDARLHQPLRSSLPSSINRAQMAMSIRGVDTASCGVFTSHTRQDILAGTQRDEEREGHEPDANAEIRRNLGEGENEDRIGQLDNGKVSKVAPVYRMTGDTDQGEADGETVDESEEDLDGDDGVDEAGEQFAGQNGVLFDQFRKIVESTGFAGLPASASGKGISQAGVERTNGQSEEAEAQEDPELLGYAYCRLPYPRPPDLFYNDAESRKYTTSSRIQTIQTEMTHRALSLLNLSAPSFVLDIGCGSGLSGAILSSILPSEGGPHTWVGMDIAASMLDIALQRDVEGDLLLADIGQGIPFRPGSFDAAISISAVQWLCNAESSDTSPQQRLARFFGGLYASLRRGGRAVCQFYPKNEQQKIMISQAAIKAGFGAGLLEDGGGTKAAKTYLVLTVGGGELTGGIEGVVKGMEGVDVVDRVKGDRKRGQERTGSKQWIKEKKARLERKGKVVKRDSKYTGRRRKVQF</sequence>
<feature type="region of interest" description="Disordered" evidence="10">
    <location>
        <begin position="736"/>
        <end position="762"/>
    </location>
</feature>
<dbReference type="GO" id="GO:0016435">
    <property type="term" value="F:rRNA (guanine) methyltransferase activity"/>
    <property type="evidence" value="ECO:0007669"/>
    <property type="project" value="InterPro"/>
</dbReference>
<dbReference type="InterPro" id="IPR036910">
    <property type="entry name" value="HMG_box_dom_sf"/>
</dbReference>
<evidence type="ECO:0000313" key="12">
    <source>
        <dbReference type="EMBL" id="MDI1491192.1"/>
    </source>
</evidence>
<dbReference type="GO" id="GO:0005737">
    <property type="term" value="C:cytoplasm"/>
    <property type="evidence" value="ECO:0007669"/>
    <property type="project" value="UniProtKB-SubCell"/>
</dbReference>
<feature type="domain" description="HMG box" evidence="11">
    <location>
        <begin position="117"/>
        <end position="183"/>
    </location>
</feature>
<dbReference type="SMART" id="SM00398">
    <property type="entry name" value="HMG"/>
    <property type="match status" value="1"/>
</dbReference>
<keyword evidence="6 12" id="KW-0808">Transferase</keyword>
<protein>
    <submittedName>
        <fullName evidence="12">18S rRNA (Guanine1575-N7)-methyltransferase</fullName>
        <ecNumber evidence="12">2.1.1.309</ecNumber>
    </submittedName>
</protein>
<feature type="DNA-binding region" description="HMG box" evidence="9">
    <location>
        <begin position="117"/>
        <end position="183"/>
    </location>
</feature>
<evidence type="ECO:0000256" key="3">
    <source>
        <dbReference type="ARBA" id="ARBA00005547"/>
    </source>
</evidence>
<evidence type="ECO:0000256" key="5">
    <source>
        <dbReference type="ARBA" id="ARBA00022603"/>
    </source>
</evidence>
<dbReference type="InterPro" id="IPR029063">
    <property type="entry name" value="SAM-dependent_MTases_sf"/>
</dbReference>
<feature type="region of interest" description="Disordered" evidence="10">
    <location>
        <begin position="1002"/>
        <end position="1021"/>
    </location>
</feature>
<dbReference type="PRINTS" id="PR00886">
    <property type="entry name" value="HIGHMOBLTY12"/>
</dbReference>
<dbReference type="PANTHER" id="PTHR12734:SF0">
    <property type="entry name" value="18S RRNA (GUANINE-N(7))-METHYLTRANSFERASE-RELATED"/>
    <property type="match status" value="1"/>
</dbReference>
<feature type="region of interest" description="Disordered" evidence="10">
    <location>
        <begin position="678"/>
        <end position="708"/>
    </location>
</feature>
<dbReference type="EC" id="2.1.1.309" evidence="12"/>
<feature type="compositionally biased region" description="Basic residues" evidence="10">
    <location>
        <begin position="101"/>
        <end position="110"/>
    </location>
</feature>
<name>A0AA43U0B9_9LECA</name>
<dbReference type="InterPro" id="IPR009071">
    <property type="entry name" value="HMG_box_dom"/>
</dbReference>
<organism evidence="12 13">
    <name type="scientific">Ramalina farinacea</name>
    <dbReference type="NCBI Taxonomy" id="258253"/>
    <lineage>
        <taxon>Eukaryota</taxon>
        <taxon>Fungi</taxon>
        <taxon>Dikarya</taxon>
        <taxon>Ascomycota</taxon>
        <taxon>Pezizomycotina</taxon>
        <taxon>Lecanoromycetes</taxon>
        <taxon>OSLEUM clade</taxon>
        <taxon>Lecanoromycetidae</taxon>
        <taxon>Lecanorales</taxon>
        <taxon>Lecanorineae</taxon>
        <taxon>Ramalinaceae</taxon>
        <taxon>Ramalina</taxon>
    </lineage>
</organism>
<evidence type="ECO:0000256" key="6">
    <source>
        <dbReference type="ARBA" id="ARBA00022679"/>
    </source>
</evidence>
<dbReference type="Proteomes" id="UP001161017">
    <property type="component" value="Unassembled WGS sequence"/>
</dbReference>
<feature type="compositionally biased region" description="Acidic residues" evidence="10">
    <location>
        <begin position="682"/>
        <end position="708"/>
    </location>
</feature>
<proteinExistence type="inferred from homology"/>
<feature type="compositionally biased region" description="Low complexity" evidence="10">
    <location>
        <begin position="264"/>
        <end position="287"/>
    </location>
</feature>
<keyword evidence="13" id="KW-1185">Reference proteome</keyword>
<dbReference type="Pfam" id="PF00505">
    <property type="entry name" value="HMG_box"/>
    <property type="match status" value="1"/>
</dbReference>
<feature type="region of interest" description="Disordered" evidence="10">
    <location>
        <begin position="345"/>
        <end position="417"/>
    </location>
</feature>
<dbReference type="InterPro" id="IPR039769">
    <property type="entry name" value="Bud23-like"/>
</dbReference>
<keyword evidence="5 12" id="KW-0489">Methyltransferase</keyword>
<feature type="compositionally biased region" description="Low complexity" evidence="10">
    <location>
        <begin position="299"/>
        <end position="314"/>
    </location>
</feature>
<dbReference type="Gene3D" id="1.10.30.10">
    <property type="entry name" value="High mobility group box domain"/>
    <property type="match status" value="1"/>
</dbReference>
<dbReference type="PANTHER" id="PTHR12734">
    <property type="entry name" value="METHYLTRANSFERASE-RELATED"/>
    <property type="match status" value="1"/>
</dbReference>
<comment type="subcellular location">
    <subcellularLocation>
        <location evidence="2">Cytoplasm</location>
    </subcellularLocation>
    <subcellularLocation>
        <location evidence="1">Nucleus</location>
    </subcellularLocation>
</comment>
<dbReference type="PROSITE" id="PS50118">
    <property type="entry name" value="HMG_BOX_2"/>
    <property type="match status" value="1"/>
</dbReference>
<feature type="compositionally biased region" description="Polar residues" evidence="10">
    <location>
        <begin position="203"/>
        <end position="219"/>
    </location>
</feature>
<evidence type="ECO:0000256" key="8">
    <source>
        <dbReference type="ARBA" id="ARBA00023242"/>
    </source>
</evidence>
<dbReference type="AlphaFoldDB" id="A0AA43U0B9"/>
<feature type="compositionally biased region" description="Basic and acidic residues" evidence="10">
    <location>
        <begin position="1002"/>
        <end position="1019"/>
    </location>
</feature>
<dbReference type="EMBL" id="JAPUFD010000013">
    <property type="protein sequence ID" value="MDI1491192.1"/>
    <property type="molecule type" value="Genomic_DNA"/>
</dbReference>
<evidence type="ECO:0000259" key="11">
    <source>
        <dbReference type="PROSITE" id="PS50118"/>
    </source>
</evidence>
<dbReference type="FunFam" id="3.40.50.150:FF:000017">
    <property type="entry name" value="probable 18S rRNA (Guanine-N(7))-methyltransferase"/>
    <property type="match status" value="1"/>
</dbReference>
<evidence type="ECO:0000256" key="9">
    <source>
        <dbReference type="PROSITE-ProRule" id="PRU00267"/>
    </source>
</evidence>
<comment type="caution">
    <text evidence="12">The sequence shown here is derived from an EMBL/GenBank/DDBJ whole genome shotgun (WGS) entry which is preliminary data.</text>
</comment>
<keyword evidence="9" id="KW-0238">DNA-binding</keyword>
<evidence type="ECO:0000256" key="1">
    <source>
        <dbReference type="ARBA" id="ARBA00004123"/>
    </source>
</evidence>
<feature type="compositionally biased region" description="Low complexity" evidence="10">
    <location>
        <begin position="234"/>
        <end position="244"/>
    </location>
</feature>
<evidence type="ECO:0000313" key="13">
    <source>
        <dbReference type="Proteomes" id="UP001161017"/>
    </source>
</evidence>
<dbReference type="Pfam" id="PF08241">
    <property type="entry name" value="Methyltransf_11"/>
    <property type="match status" value="1"/>
</dbReference>
<feature type="region of interest" description="Disordered" evidence="10">
    <location>
        <begin position="1027"/>
        <end position="1046"/>
    </location>
</feature>
<evidence type="ECO:0000256" key="10">
    <source>
        <dbReference type="SAM" id="MobiDB-lite"/>
    </source>
</evidence>
<dbReference type="InterPro" id="IPR013761">
    <property type="entry name" value="SAM/pointed_sf"/>
</dbReference>
<feature type="compositionally biased region" description="Basic and acidic residues" evidence="10">
    <location>
        <begin position="1027"/>
        <end position="1037"/>
    </location>
</feature>
<evidence type="ECO:0000256" key="4">
    <source>
        <dbReference type="ARBA" id="ARBA00022490"/>
    </source>
</evidence>
<feature type="region of interest" description="Disordered" evidence="10">
    <location>
        <begin position="542"/>
        <end position="572"/>
    </location>
</feature>
<dbReference type="SUPFAM" id="SSF47095">
    <property type="entry name" value="HMG-box"/>
    <property type="match status" value="1"/>
</dbReference>
<dbReference type="GO" id="GO:0005730">
    <property type="term" value="C:nucleolus"/>
    <property type="evidence" value="ECO:0007669"/>
    <property type="project" value="TreeGrafter"/>
</dbReference>
<feature type="region of interest" description="Disordered" evidence="10">
    <location>
        <begin position="201"/>
        <end position="329"/>
    </location>
</feature>
<keyword evidence="7" id="KW-0949">S-adenosyl-L-methionine</keyword>
<reference evidence="12" key="1">
    <citation type="journal article" date="2023" name="Genome Biol. Evol.">
        <title>First Whole Genome Sequence and Flow Cytometry Genome Size Data for the Lichen-Forming Fungus Ramalina farinacea (Ascomycota).</title>
        <authorList>
            <person name="Llewellyn T."/>
            <person name="Mian S."/>
            <person name="Hill R."/>
            <person name="Leitch I.J."/>
            <person name="Gaya E."/>
        </authorList>
    </citation>
    <scope>NUCLEOTIDE SEQUENCE</scope>
    <source>
        <strain evidence="12">LIQ254RAFAR</strain>
    </source>
</reference>
<dbReference type="Pfam" id="PF12589">
    <property type="entry name" value="WBS_methylT"/>
    <property type="match status" value="1"/>
</dbReference>
<dbReference type="Gene3D" id="3.40.50.150">
    <property type="entry name" value="Vaccinia Virus protein VP39"/>
    <property type="match status" value="1"/>
</dbReference>
<feature type="region of interest" description="Disordered" evidence="10">
    <location>
        <begin position="75"/>
        <end position="121"/>
    </location>
</feature>
<evidence type="ECO:0000256" key="2">
    <source>
        <dbReference type="ARBA" id="ARBA00004496"/>
    </source>
</evidence>
<feature type="compositionally biased region" description="Low complexity" evidence="10">
    <location>
        <begin position="393"/>
        <end position="411"/>
    </location>
</feature>
<dbReference type="SUPFAM" id="SSF47769">
    <property type="entry name" value="SAM/Pointed domain"/>
    <property type="match status" value="1"/>
</dbReference>
<dbReference type="CDD" id="cd02440">
    <property type="entry name" value="AdoMet_MTases"/>
    <property type="match status" value="1"/>
</dbReference>
<keyword evidence="8 9" id="KW-0539">Nucleus</keyword>
<accession>A0AA43U0B9</accession>
<evidence type="ECO:0000256" key="7">
    <source>
        <dbReference type="ARBA" id="ARBA00022691"/>
    </source>
</evidence>
<keyword evidence="4" id="KW-0963">Cytoplasm</keyword>
<comment type="similarity">
    <text evidence="3">Belongs to the class I-like SAM-binding methyltransferase superfamily. BUD23/WBSCR22 family.</text>
</comment>
<feature type="compositionally biased region" description="Basic and acidic residues" evidence="10">
    <location>
        <begin position="78"/>
        <end position="89"/>
    </location>
</feature>
<dbReference type="Pfam" id="PF00536">
    <property type="entry name" value="SAM_1"/>
    <property type="match status" value="1"/>
</dbReference>
<dbReference type="InterPro" id="IPR022238">
    <property type="entry name" value="Bud23_C"/>
</dbReference>
<dbReference type="InterPro" id="IPR001660">
    <property type="entry name" value="SAM"/>
</dbReference>
<feature type="compositionally biased region" description="Basic and acidic residues" evidence="10">
    <location>
        <begin position="547"/>
        <end position="556"/>
    </location>
</feature>
<dbReference type="SUPFAM" id="SSF53335">
    <property type="entry name" value="S-adenosyl-L-methionine-dependent methyltransferases"/>
    <property type="match status" value="1"/>
</dbReference>